<proteinExistence type="predicted"/>
<name>A0A928V1C9_9SPHI</name>
<dbReference type="GO" id="GO:0005829">
    <property type="term" value="C:cytosol"/>
    <property type="evidence" value="ECO:0007669"/>
    <property type="project" value="TreeGrafter"/>
</dbReference>
<dbReference type="PROSITE" id="PS01332">
    <property type="entry name" value="HTH_RRF2_1"/>
    <property type="match status" value="1"/>
</dbReference>
<dbReference type="InterPro" id="IPR000944">
    <property type="entry name" value="Tscrpt_reg_Rrf2"/>
</dbReference>
<dbReference type="InterPro" id="IPR030489">
    <property type="entry name" value="TR_Rrf2-type_CS"/>
</dbReference>
<evidence type="ECO:0000313" key="2">
    <source>
        <dbReference type="Proteomes" id="UP000616201"/>
    </source>
</evidence>
<comment type="caution">
    <text evidence="1">The sequence shown here is derived from an EMBL/GenBank/DDBJ whole genome shotgun (WGS) entry which is preliminary data.</text>
</comment>
<dbReference type="InterPro" id="IPR036390">
    <property type="entry name" value="WH_DNA-bd_sf"/>
</dbReference>
<dbReference type="EMBL" id="PRDK01000009">
    <property type="protein sequence ID" value="MBE8715191.1"/>
    <property type="molecule type" value="Genomic_DNA"/>
</dbReference>
<dbReference type="SUPFAM" id="SSF46785">
    <property type="entry name" value="Winged helix' DNA-binding domain"/>
    <property type="match status" value="1"/>
</dbReference>
<sequence length="138" mass="15439">MVFSNLEFATLVHIMLLLYTEKESEDWLTSDYIAGSVGVNAAVVRREIKKLKQAGLVVSKEGKNGGVKIIPDSEIDLAKIYLANVSDKEEKYNNTNPKCAVGGSINELLEEIYQQTDLEVIQSLQKIKLSSMYKNLKK</sequence>
<dbReference type="Gene3D" id="1.10.10.10">
    <property type="entry name" value="Winged helix-like DNA-binding domain superfamily/Winged helix DNA-binding domain"/>
    <property type="match status" value="1"/>
</dbReference>
<reference evidence="1" key="1">
    <citation type="submission" date="2018-02" db="EMBL/GenBank/DDBJ databases">
        <authorList>
            <person name="Vasarhelyi B.M."/>
            <person name="Deshmukh S."/>
            <person name="Balint B."/>
            <person name="Kukolya J."/>
        </authorList>
    </citation>
    <scope>NUCLEOTIDE SEQUENCE</scope>
    <source>
        <strain evidence="1">KB22</strain>
    </source>
</reference>
<dbReference type="RefSeq" id="WP_196937038.1">
    <property type="nucleotide sequence ID" value="NZ_MU158698.1"/>
</dbReference>
<evidence type="ECO:0000313" key="1">
    <source>
        <dbReference type="EMBL" id="MBE8715191.1"/>
    </source>
</evidence>
<keyword evidence="2" id="KW-1185">Reference proteome</keyword>
<organism evidence="1 2">
    <name type="scientific">Sphingobacterium hungaricum</name>
    <dbReference type="NCBI Taxonomy" id="2082723"/>
    <lineage>
        <taxon>Bacteria</taxon>
        <taxon>Pseudomonadati</taxon>
        <taxon>Bacteroidota</taxon>
        <taxon>Sphingobacteriia</taxon>
        <taxon>Sphingobacteriales</taxon>
        <taxon>Sphingobacteriaceae</taxon>
        <taxon>Sphingobacterium</taxon>
    </lineage>
</organism>
<dbReference type="AlphaFoldDB" id="A0A928V1C9"/>
<gene>
    <name evidence="1" type="ORF">C4F49_16020</name>
</gene>
<dbReference type="PANTHER" id="PTHR33221:SF15">
    <property type="entry name" value="HTH-TYPE TRANSCRIPTIONAL REGULATOR YWGB-RELATED"/>
    <property type="match status" value="1"/>
</dbReference>
<protein>
    <submittedName>
        <fullName evidence="1">Transcriptional regulator</fullName>
    </submittedName>
</protein>
<dbReference type="Pfam" id="PF02082">
    <property type="entry name" value="Rrf2"/>
    <property type="match status" value="1"/>
</dbReference>
<accession>A0A928V1C9</accession>
<dbReference type="GO" id="GO:0003700">
    <property type="term" value="F:DNA-binding transcription factor activity"/>
    <property type="evidence" value="ECO:0007669"/>
    <property type="project" value="TreeGrafter"/>
</dbReference>
<dbReference type="PANTHER" id="PTHR33221">
    <property type="entry name" value="WINGED HELIX-TURN-HELIX TRANSCRIPTIONAL REGULATOR, RRF2 FAMILY"/>
    <property type="match status" value="1"/>
</dbReference>
<dbReference type="InterPro" id="IPR036388">
    <property type="entry name" value="WH-like_DNA-bd_sf"/>
</dbReference>
<dbReference type="Proteomes" id="UP000616201">
    <property type="component" value="Unassembled WGS sequence"/>
</dbReference>
<dbReference type="PROSITE" id="PS51197">
    <property type="entry name" value="HTH_RRF2_2"/>
    <property type="match status" value="1"/>
</dbReference>